<comment type="caution">
    <text evidence="1">The sequence shown here is derived from an EMBL/GenBank/DDBJ whole genome shotgun (WGS) entry which is preliminary data.</text>
</comment>
<feature type="non-terminal residue" evidence="1">
    <location>
        <position position="1"/>
    </location>
</feature>
<accession>A0A392NBV7</accession>
<dbReference type="AlphaFoldDB" id="A0A392NBV7"/>
<dbReference type="Proteomes" id="UP000265520">
    <property type="component" value="Unassembled WGS sequence"/>
</dbReference>
<keyword evidence="2" id="KW-1185">Reference proteome</keyword>
<protein>
    <submittedName>
        <fullName evidence="1">Uncharacterized protein</fullName>
    </submittedName>
</protein>
<name>A0A392NBV7_9FABA</name>
<evidence type="ECO:0000313" key="1">
    <source>
        <dbReference type="EMBL" id="MCH97337.1"/>
    </source>
</evidence>
<evidence type="ECO:0000313" key="2">
    <source>
        <dbReference type="Proteomes" id="UP000265520"/>
    </source>
</evidence>
<sequence>IHVDVTLADLKHQLSQLNGRLNCHDARRVTDVEYRRPSVCSYDGSIFVTNMKFQNNGDVRTMFSILSQYSTKGLIELDATLLIHTRYMFKLDPSEDL</sequence>
<proteinExistence type="predicted"/>
<organism evidence="1 2">
    <name type="scientific">Trifolium medium</name>
    <dbReference type="NCBI Taxonomy" id="97028"/>
    <lineage>
        <taxon>Eukaryota</taxon>
        <taxon>Viridiplantae</taxon>
        <taxon>Streptophyta</taxon>
        <taxon>Embryophyta</taxon>
        <taxon>Tracheophyta</taxon>
        <taxon>Spermatophyta</taxon>
        <taxon>Magnoliopsida</taxon>
        <taxon>eudicotyledons</taxon>
        <taxon>Gunneridae</taxon>
        <taxon>Pentapetalae</taxon>
        <taxon>rosids</taxon>
        <taxon>fabids</taxon>
        <taxon>Fabales</taxon>
        <taxon>Fabaceae</taxon>
        <taxon>Papilionoideae</taxon>
        <taxon>50 kb inversion clade</taxon>
        <taxon>NPAAA clade</taxon>
        <taxon>Hologalegina</taxon>
        <taxon>IRL clade</taxon>
        <taxon>Trifolieae</taxon>
        <taxon>Trifolium</taxon>
    </lineage>
</organism>
<dbReference type="EMBL" id="LXQA010034687">
    <property type="protein sequence ID" value="MCH97337.1"/>
    <property type="molecule type" value="Genomic_DNA"/>
</dbReference>
<reference evidence="1 2" key="1">
    <citation type="journal article" date="2018" name="Front. Plant Sci.">
        <title>Red Clover (Trifolium pratense) and Zigzag Clover (T. medium) - A Picture of Genomic Similarities and Differences.</title>
        <authorList>
            <person name="Dluhosova J."/>
            <person name="Istvanek J."/>
            <person name="Nedelnik J."/>
            <person name="Repkova J."/>
        </authorList>
    </citation>
    <scope>NUCLEOTIDE SEQUENCE [LARGE SCALE GENOMIC DNA]</scope>
    <source>
        <strain evidence="2">cv. 10/8</strain>
        <tissue evidence="1">Leaf</tissue>
    </source>
</reference>